<protein>
    <submittedName>
        <fullName evidence="2">Thioredoxin 1</fullName>
    </submittedName>
</protein>
<evidence type="ECO:0000313" key="2">
    <source>
        <dbReference type="EMBL" id="TWH05139.1"/>
    </source>
</evidence>
<feature type="domain" description="Thioredoxin" evidence="1">
    <location>
        <begin position="7"/>
        <end position="128"/>
    </location>
</feature>
<dbReference type="InterPro" id="IPR013766">
    <property type="entry name" value="Thioredoxin_domain"/>
</dbReference>
<dbReference type="Proteomes" id="UP000321583">
    <property type="component" value="Unassembled WGS sequence"/>
</dbReference>
<dbReference type="Gene3D" id="3.40.30.10">
    <property type="entry name" value="Glutaredoxin"/>
    <property type="match status" value="1"/>
</dbReference>
<dbReference type="CDD" id="cd02947">
    <property type="entry name" value="TRX_family"/>
    <property type="match status" value="1"/>
</dbReference>
<comment type="caution">
    <text evidence="2">The sequence shown here is derived from an EMBL/GenBank/DDBJ whole genome shotgun (WGS) entry which is preliminary data.</text>
</comment>
<keyword evidence="3" id="KW-1185">Reference proteome</keyword>
<dbReference type="EMBL" id="VLJS01000094">
    <property type="protein sequence ID" value="TWH05139.1"/>
    <property type="molecule type" value="Genomic_DNA"/>
</dbReference>
<accession>A0A562D5U4</accession>
<evidence type="ECO:0000259" key="1">
    <source>
        <dbReference type="PROSITE" id="PS51352"/>
    </source>
</evidence>
<name>A0A562D5U4_9GAMM</name>
<dbReference type="SUPFAM" id="SSF52833">
    <property type="entry name" value="Thioredoxin-like"/>
    <property type="match status" value="1"/>
</dbReference>
<reference evidence="2 3" key="1">
    <citation type="submission" date="2019-07" db="EMBL/GenBank/DDBJ databases">
        <title>Genome sequencing of lignin-degrading bacterial isolates.</title>
        <authorList>
            <person name="Gladden J."/>
        </authorList>
    </citation>
    <scope>NUCLEOTIDE SEQUENCE [LARGE SCALE GENOMIC DNA]</scope>
    <source>
        <strain evidence="2 3">J19</strain>
    </source>
</reference>
<dbReference type="PROSITE" id="PS51352">
    <property type="entry name" value="THIOREDOXIN_2"/>
    <property type="match status" value="1"/>
</dbReference>
<dbReference type="Pfam" id="PF00085">
    <property type="entry name" value="Thioredoxin"/>
    <property type="match status" value="1"/>
</dbReference>
<organism evidence="2 3">
    <name type="scientific">Pseudoxanthomonas taiwanensis J19</name>
    <dbReference type="NCBI Taxonomy" id="935569"/>
    <lineage>
        <taxon>Bacteria</taxon>
        <taxon>Pseudomonadati</taxon>
        <taxon>Pseudomonadota</taxon>
        <taxon>Gammaproteobacteria</taxon>
        <taxon>Lysobacterales</taxon>
        <taxon>Lysobacteraceae</taxon>
        <taxon>Pseudoxanthomonas</taxon>
    </lineage>
</organism>
<gene>
    <name evidence="2" type="ORF">L613_006200000170</name>
</gene>
<evidence type="ECO:0000313" key="3">
    <source>
        <dbReference type="Proteomes" id="UP000321583"/>
    </source>
</evidence>
<sequence>MCYAYPGYALQPAHELELLMAYTNHYLEAEPSRAEVDAREGPLLLEFGAPWCPHCQGAQPAIEALASEHPQLQHLKIEDGRGKPLGRSFKVKLWPTLVLLLDGQELARVVRPVAGEDLQPLRAALVGG</sequence>
<dbReference type="InterPro" id="IPR036249">
    <property type="entry name" value="Thioredoxin-like_sf"/>
</dbReference>
<proteinExistence type="predicted"/>
<dbReference type="AlphaFoldDB" id="A0A562D5U4"/>